<keyword evidence="3" id="KW-1185">Reference proteome</keyword>
<keyword evidence="1" id="KW-0812">Transmembrane</keyword>
<evidence type="ECO:0000313" key="2">
    <source>
        <dbReference type="EMBL" id="SDI96099.1"/>
    </source>
</evidence>
<dbReference type="AlphaFoldDB" id="A0A1G8PU65"/>
<dbReference type="EMBL" id="FNEV01000001">
    <property type="protein sequence ID" value="SDI96099.1"/>
    <property type="molecule type" value="Genomic_DNA"/>
</dbReference>
<dbReference type="InterPro" id="IPR014194">
    <property type="entry name" value="Spore_III_AE"/>
</dbReference>
<feature type="transmembrane region" description="Helical" evidence="1">
    <location>
        <begin position="141"/>
        <end position="167"/>
    </location>
</feature>
<keyword evidence="1" id="KW-0472">Membrane</keyword>
<dbReference type="NCBIfam" id="TIGR02829">
    <property type="entry name" value="spore_III_AE"/>
    <property type="match status" value="1"/>
</dbReference>
<feature type="transmembrane region" description="Helical" evidence="1">
    <location>
        <begin position="336"/>
        <end position="359"/>
    </location>
</feature>
<dbReference type="Proteomes" id="UP000199225">
    <property type="component" value="Unassembled WGS sequence"/>
</dbReference>
<dbReference type="STRING" id="86666.SAMN04490247_0206"/>
<feature type="transmembrane region" description="Helical" evidence="1">
    <location>
        <begin position="77"/>
        <end position="96"/>
    </location>
</feature>
<gene>
    <name evidence="2" type="ORF">SAMN04490247_0206</name>
</gene>
<dbReference type="OrthoDB" id="2373222at2"/>
<name>A0A1G8PU65_9BACI</name>
<feature type="transmembrane region" description="Helical" evidence="1">
    <location>
        <begin position="108"/>
        <end position="129"/>
    </location>
</feature>
<evidence type="ECO:0000313" key="3">
    <source>
        <dbReference type="Proteomes" id="UP000199225"/>
    </source>
</evidence>
<evidence type="ECO:0000256" key="1">
    <source>
        <dbReference type="SAM" id="Phobius"/>
    </source>
</evidence>
<keyword evidence="1" id="KW-1133">Transmembrane helix</keyword>
<dbReference type="RefSeq" id="WP_093190967.1">
    <property type="nucleotide sequence ID" value="NZ_FNEV01000001.1"/>
</dbReference>
<dbReference type="Pfam" id="PF09546">
    <property type="entry name" value="Spore_III_AE"/>
    <property type="match status" value="1"/>
</dbReference>
<feature type="transmembrane region" description="Helical" evidence="1">
    <location>
        <begin position="284"/>
        <end position="310"/>
    </location>
</feature>
<proteinExistence type="predicted"/>
<sequence length="368" mass="40922">MEDNSFEMNGRGALADKLESDQLNRTFEFIKTNYGEYLPFGDTNGWRGWLETGPNMKMDHWLEGILSFVLDEMVTNVYLLSSLLFLTLLSTLLHTLTHAFKDKGVHQTGNLILAVLLVTLIIQSFETVLEYTYETIDQMSAFMIGILPLLLGLMASLTHSVSVAFFHPFTIVMIQFSSFFVKFVILPLFLSSLLLSLVSTLHTEYKLDRLADLFKKLAIALLGIYITIFVGVLSVQGTFTAVQDGVTLRTARFVTGNFIPVFGRLFTDAADTILHASLLLKNTLGVIGLILLMSIALFPTIKVAIIALMYRLAAGLLQPLGDTPSVMAMDVVGKHIIFVCISLFTVSFMFFLMIVILVASSNLTVLFR</sequence>
<feature type="transmembrane region" description="Helical" evidence="1">
    <location>
        <begin position="218"/>
        <end position="242"/>
    </location>
</feature>
<feature type="transmembrane region" description="Helical" evidence="1">
    <location>
        <begin position="179"/>
        <end position="198"/>
    </location>
</feature>
<protein>
    <submittedName>
        <fullName evidence="2">Stage III sporulation protein AE</fullName>
    </submittedName>
</protein>
<organism evidence="2 3">
    <name type="scientific">Salimicrobium halophilum</name>
    <dbReference type="NCBI Taxonomy" id="86666"/>
    <lineage>
        <taxon>Bacteria</taxon>
        <taxon>Bacillati</taxon>
        <taxon>Bacillota</taxon>
        <taxon>Bacilli</taxon>
        <taxon>Bacillales</taxon>
        <taxon>Bacillaceae</taxon>
        <taxon>Salimicrobium</taxon>
    </lineage>
</organism>
<accession>A0A1G8PU65</accession>
<reference evidence="3" key="1">
    <citation type="submission" date="2016-10" db="EMBL/GenBank/DDBJ databases">
        <authorList>
            <person name="Varghese N."/>
            <person name="Submissions S."/>
        </authorList>
    </citation>
    <scope>NUCLEOTIDE SEQUENCE [LARGE SCALE GENOMIC DNA]</scope>
    <source>
        <strain evidence="3">DSM 4771</strain>
    </source>
</reference>